<evidence type="ECO:0000313" key="1">
    <source>
        <dbReference type="EMBL" id="ASY44464.1"/>
    </source>
</evidence>
<accession>A0A249MTE5</accession>
<evidence type="ECO:0000313" key="2">
    <source>
        <dbReference type="Proteomes" id="UP000217141"/>
    </source>
</evidence>
<proteinExistence type="predicted"/>
<name>A0A249MTE5_SPHXE</name>
<dbReference type="KEGG" id="shyd:CJD35_08440"/>
<reference evidence="1 2" key="1">
    <citation type="submission" date="2017-08" db="EMBL/GenBank/DDBJ databases">
        <title>Whole Genome Sequence of Sphingobium hydrophobicum C1: Insights into Adaption to the Electronic-waste Contaminated Sediment.</title>
        <authorList>
            <person name="Song D."/>
            <person name="Chen X."/>
            <person name="Xu M."/>
        </authorList>
    </citation>
    <scope>NUCLEOTIDE SEQUENCE [LARGE SCALE GENOMIC DNA]</scope>
    <source>
        <strain evidence="1 2">C1</strain>
    </source>
</reference>
<organism evidence="1 2">
    <name type="scientific">Sphingobium xenophagum</name>
    <dbReference type="NCBI Taxonomy" id="121428"/>
    <lineage>
        <taxon>Bacteria</taxon>
        <taxon>Pseudomonadati</taxon>
        <taxon>Pseudomonadota</taxon>
        <taxon>Alphaproteobacteria</taxon>
        <taxon>Sphingomonadales</taxon>
        <taxon>Sphingomonadaceae</taxon>
        <taxon>Sphingobium</taxon>
    </lineage>
</organism>
<sequence>MGKRSGVIDHEEGLAKLSLVELDNEIARCKTRLGIAPSTQQKKQFESRIHWLESFRQRYHADK</sequence>
<protein>
    <submittedName>
        <fullName evidence="1">Uncharacterized protein</fullName>
    </submittedName>
</protein>
<dbReference type="RefSeq" id="WP_017184010.1">
    <property type="nucleotide sequence ID" value="NZ_CP022745.1"/>
</dbReference>
<dbReference type="Proteomes" id="UP000217141">
    <property type="component" value="Chromosome I"/>
</dbReference>
<gene>
    <name evidence="1" type="ORF">CJD35_08440</name>
</gene>
<dbReference type="AlphaFoldDB" id="A0A249MTE5"/>
<dbReference type="EMBL" id="CP022745">
    <property type="protein sequence ID" value="ASY44464.1"/>
    <property type="molecule type" value="Genomic_DNA"/>
</dbReference>